<dbReference type="EC" id="2.1.1.187" evidence="3"/>
<keyword evidence="3" id="KW-0489">Methyltransferase</keyword>
<dbReference type="SUPFAM" id="SSF53335">
    <property type="entry name" value="S-adenosyl-L-methionine-dependent methyltransferases"/>
    <property type="match status" value="1"/>
</dbReference>
<keyword evidence="4" id="KW-1185">Reference proteome</keyword>
<dbReference type="GO" id="GO:0052911">
    <property type="term" value="F:23S rRNA (guanine(745)-N(1))-methyltransferase activity"/>
    <property type="evidence" value="ECO:0007669"/>
    <property type="project" value="UniProtKB-EC"/>
</dbReference>
<name>A0ABR9JDL6_9MICC</name>
<dbReference type="EMBL" id="JADBED010000001">
    <property type="protein sequence ID" value="MBE1523873.1"/>
    <property type="molecule type" value="Genomic_DNA"/>
</dbReference>
<sequence length="314" mass="33776">MNTSWPLSCPVCTAPLDAISVEAGHGGGSQEIPGPLREPCADGAAAARSLTSFRGLACAEGHRFDAARQGYVNLLSGRGTRFIADSAPMIMARERVQEAGIFAPLSAHLRGPVLDRLPAPLAVDPDQSPLILDCGAGTGHYLHQLLDAAPTARGIAVDLSTPGLKRAARHRRTLALTWDLWQPLPLRDHSADLLLDVFAPRNVNEYARVLRPGGLAAVVTPRPGHLTELREAGLLGMRSEKLNQLLDQIAPALGSPESIDRITSDVTVNPELAADLVFMGPAGHHRRREELCEEAQRRGVSQVTVDLDVSLWRR</sequence>
<evidence type="ECO:0000259" key="1">
    <source>
        <dbReference type="Pfam" id="PF13649"/>
    </source>
</evidence>
<dbReference type="Pfam" id="PF13649">
    <property type="entry name" value="Methyltransf_25"/>
    <property type="match status" value="1"/>
</dbReference>
<keyword evidence="3" id="KW-0808">Transferase</keyword>
<feature type="domain" description="23S rRNA (guanine(745)-N(1))-methyltransferase N-terminal" evidence="2">
    <location>
        <begin position="55"/>
        <end position="75"/>
    </location>
</feature>
<gene>
    <name evidence="3" type="ORF">H4W27_000991</name>
</gene>
<dbReference type="CDD" id="cd02440">
    <property type="entry name" value="AdoMet_MTases"/>
    <property type="match status" value="1"/>
</dbReference>
<dbReference type="InterPro" id="IPR016718">
    <property type="entry name" value="rRNA_m1G-MeTrfase_A_prd"/>
</dbReference>
<accession>A0ABR9JDL6</accession>
<evidence type="ECO:0000313" key="3">
    <source>
        <dbReference type="EMBL" id="MBE1523873.1"/>
    </source>
</evidence>
<dbReference type="InterPro" id="IPR029063">
    <property type="entry name" value="SAM-dependent_MTases_sf"/>
</dbReference>
<dbReference type="Proteomes" id="UP000643525">
    <property type="component" value="Unassembled WGS sequence"/>
</dbReference>
<dbReference type="Pfam" id="PF21302">
    <property type="entry name" value="Zn_ribbon_RlmA"/>
    <property type="match status" value="1"/>
</dbReference>
<dbReference type="PIRSF" id="PIRSF018249">
    <property type="entry name" value="MyrA_prd"/>
    <property type="match status" value="1"/>
</dbReference>
<dbReference type="RefSeq" id="WP_192594965.1">
    <property type="nucleotide sequence ID" value="NZ_BAAALJ010000014.1"/>
</dbReference>
<comment type="caution">
    <text evidence="3">The sequence shown here is derived from an EMBL/GenBank/DDBJ whole genome shotgun (WGS) entry which is preliminary data.</text>
</comment>
<evidence type="ECO:0000259" key="2">
    <source>
        <dbReference type="Pfam" id="PF21302"/>
    </source>
</evidence>
<dbReference type="InterPro" id="IPR048647">
    <property type="entry name" value="RlmA_N"/>
</dbReference>
<proteinExistence type="predicted"/>
<organism evidence="3 4">
    <name type="scientific">Nesterenkonia lutea</name>
    <dbReference type="NCBI Taxonomy" id="272919"/>
    <lineage>
        <taxon>Bacteria</taxon>
        <taxon>Bacillati</taxon>
        <taxon>Actinomycetota</taxon>
        <taxon>Actinomycetes</taxon>
        <taxon>Micrococcales</taxon>
        <taxon>Micrococcaceae</taxon>
        <taxon>Nesterenkonia</taxon>
    </lineage>
</organism>
<dbReference type="InterPro" id="IPR041698">
    <property type="entry name" value="Methyltransf_25"/>
</dbReference>
<protein>
    <submittedName>
        <fullName evidence="3">23S rRNA (Guanine745-N1)-methyltransferase</fullName>
        <ecNumber evidence="3">2.1.1.187</ecNumber>
    </submittedName>
</protein>
<evidence type="ECO:0000313" key="4">
    <source>
        <dbReference type="Proteomes" id="UP000643525"/>
    </source>
</evidence>
<feature type="domain" description="Methyltransferase" evidence="1">
    <location>
        <begin position="131"/>
        <end position="214"/>
    </location>
</feature>
<reference evidence="3 4" key="1">
    <citation type="submission" date="2020-10" db="EMBL/GenBank/DDBJ databases">
        <title>Sequencing the genomes of 1000 actinobacteria strains.</title>
        <authorList>
            <person name="Klenk H.-P."/>
        </authorList>
    </citation>
    <scope>NUCLEOTIDE SEQUENCE [LARGE SCALE GENOMIC DNA]</scope>
    <source>
        <strain evidence="3 4">DSM 15666</strain>
    </source>
</reference>
<dbReference type="Gene3D" id="3.40.50.150">
    <property type="entry name" value="Vaccinia Virus protein VP39"/>
    <property type="match status" value="1"/>
</dbReference>